<evidence type="ECO:0000256" key="2">
    <source>
        <dbReference type="SAM" id="SignalP"/>
    </source>
</evidence>
<accession>A0ABX5F5N4</accession>
<reference evidence="4 5" key="1">
    <citation type="submission" date="2018-02" db="EMBL/GenBank/DDBJ databases">
        <authorList>
            <person name="Moore K."/>
            <person name="Momper L."/>
        </authorList>
    </citation>
    <scope>NUCLEOTIDE SEQUENCE [LARGE SCALE GENOMIC DNA]</scope>
    <source>
        <strain evidence="4 5">CCALA 015</strain>
    </source>
</reference>
<feature type="signal peptide" evidence="2">
    <location>
        <begin position="1"/>
        <end position="25"/>
    </location>
</feature>
<dbReference type="InterPro" id="IPR010802">
    <property type="entry name" value="DUF1400"/>
</dbReference>
<keyword evidence="4" id="KW-0378">Hydrolase</keyword>
<evidence type="ECO:0000259" key="3">
    <source>
        <dbReference type="Pfam" id="PF07176"/>
    </source>
</evidence>
<sequence>MNKRRRLLAAVLGLGLCCATPAAMATENLVFTSGAFRRSIPVADLEHLATTGEARGLLADVLRLGRQDPKQVSKLLNESVKLPIVLMSRLLNTRIGEAILARLARILFPLRAPEAGVPALRSAMVLGTYEGKGSLSAITFLRAYPTRELEVSIPALMALASKASSISELVRFFSESPLDGLRGSEPQATPAPAPATPAPAPATPAPAPATPAPAAPAP</sequence>
<feature type="compositionally biased region" description="Pro residues" evidence="1">
    <location>
        <begin position="189"/>
        <end position="218"/>
    </location>
</feature>
<comment type="caution">
    <text evidence="4">The sequence shown here is derived from an EMBL/GenBank/DDBJ whole genome shotgun (WGS) entry which is preliminary data.</text>
</comment>
<protein>
    <submittedName>
        <fullName evidence="4">Alpha/beta hydrolase</fullName>
    </submittedName>
</protein>
<keyword evidence="2" id="KW-0732">Signal</keyword>
<dbReference type="GO" id="GO:0016787">
    <property type="term" value="F:hydrolase activity"/>
    <property type="evidence" value="ECO:0007669"/>
    <property type="project" value="UniProtKB-KW"/>
</dbReference>
<feature type="chain" id="PRO_5046601349" evidence="2">
    <location>
        <begin position="26"/>
        <end position="218"/>
    </location>
</feature>
<keyword evidence="5" id="KW-1185">Reference proteome</keyword>
<gene>
    <name evidence="4" type="ORF">C7B81_12715</name>
</gene>
<organism evidence="4 5">
    <name type="scientific">Aphanothece cf. minutissima CCALA 015</name>
    <dbReference type="NCBI Taxonomy" id="2107695"/>
    <lineage>
        <taxon>Bacteria</taxon>
        <taxon>Bacillati</taxon>
        <taxon>Cyanobacteriota</taxon>
        <taxon>Cyanophyceae</taxon>
        <taxon>Oscillatoriophycideae</taxon>
        <taxon>Chroococcales</taxon>
        <taxon>Aphanothecaceae</taxon>
        <taxon>Aphanothece</taxon>
    </lineage>
</organism>
<proteinExistence type="predicted"/>
<evidence type="ECO:0000313" key="4">
    <source>
        <dbReference type="EMBL" id="PSB36785.1"/>
    </source>
</evidence>
<name>A0ABX5F5N4_9CHRO</name>
<feature type="region of interest" description="Disordered" evidence="1">
    <location>
        <begin position="180"/>
        <end position="218"/>
    </location>
</feature>
<reference evidence="4 5" key="2">
    <citation type="submission" date="2018-03" db="EMBL/GenBank/DDBJ databases">
        <title>The ancient ancestry and fast evolution of plastids.</title>
        <authorList>
            <person name="Moore K.R."/>
            <person name="Magnabosco C."/>
            <person name="Momper L."/>
            <person name="Gold D.A."/>
            <person name="Bosak T."/>
            <person name="Fournier G.P."/>
        </authorList>
    </citation>
    <scope>NUCLEOTIDE SEQUENCE [LARGE SCALE GENOMIC DNA]</scope>
    <source>
        <strain evidence="4 5">CCALA 015</strain>
    </source>
</reference>
<dbReference type="Proteomes" id="UP000238218">
    <property type="component" value="Unassembled WGS sequence"/>
</dbReference>
<evidence type="ECO:0000313" key="5">
    <source>
        <dbReference type="Proteomes" id="UP000238218"/>
    </source>
</evidence>
<evidence type="ECO:0000256" key="1">
    <source>
        <dbReference type="SAM" id="MobiDB-lite"/>
    </source>
</evidence>
<feature type="domain" description="DUF1400" evidence="3">
    <location>
        <begin position="25"/>
        <end position="151"/>
    </location>
</feature>
<dbReference type="EMBL" id="PVWP01000008">
    <property type="protein sequence ID" value="PSB36785.1"/>
    <property type="molecule type" value="Genomic_DNA"/>
</dbReference>
<dbReference type="Pfam" id="PF07176">
    <property type="entry name" value="DUF1400"/>
    <property type="match status" value="1"/>
</dbReference>